<dbReference type="InterPro" id="IPR010502">
    <property type="entry name" value="Carb-bd_dom_fam9"/>
</dbReference>
<dbReference type="Proteomes" id="UP000576082">
    <property type="component" value="Unassembled WGS sequence"/>
</dbReference>
<protein>
    <submittedName>
        <fullName evidence="4">Carbohydrate binding family 9 domain-containing protein</fullName>
    </submittedName>
</protein>
<sequence length="884" mass="101322">MKLTKCYPLIWFFQLVPFIALCQINENNHEEKKTYFTRSLENSEITIDGKFDDPAWQNVDWAGDFTQRDPIDGAPPSQKTAFKVMYDAKYMYFAIKAYDTAPDSIVKRMSRRDGFEGDFVEVNIDSYHDLTNAFSFTVSVSGVIGDEAISNNGRNWDSNWDAIWWAKTTIDKDGWNAEIRIPLSQLRFTNSENLTWGLQVTRRLFRNNERSYWQYIPKDSPGWVHLFGELKGLKGIKPQKQLEIAPFVLARNDRGKKEEGNPYKTGSEYSANAGVDGKIGITSDITLDFTINPDFGQVEADPSQLNLSTFEIFLRERRPFFIEGRNTLSFPGTRSNAGGNFSRDNLVYTRRIGRSPSYEPETEEGQFIDQPKVVPILGAFKLTGKNKNGFAFGVMNNITMATTAEIDTKGEKSEETVEPFTNYFVARATQDINQGNSVVGVAFTATNRTIDSDNLRFLHTDAYSGGIDFLHQWKDRSYYIQGNFMVSHVEGDPEAITNTQESGRHFFQRPDASYVNVDTTATSMTGTGGYLKFGRNGGSPWRYEIGGTWRSPKFEINDIGFMNAADLMNQWSMVGYQTLQPVSIFRRINANVRQYAYFDYGGKNTYLGLHGNVNLEFKNFWEFSTGGSLQRQRLSNFMLRGGPAFLRPNRNQFWYSIESDGRKKLAFEFGNEFAVTQDNAGKNFDAWVGMNYRPINALEIGIFPFISYNQDHIQYVTTESNTAGDNYVLGRIEQHTTGVTIRGNLILRPNLSLQYYAQPFASRGDYYDFKRVEDPKAGKYENRIHTFTTDEISYNSENEEYTVFDQNGNYTFEKPDFDVIDFNSNLVLRWEYKPGCTFFMVWSQGRGDLAEPFREFSFSEIVNGIFDSPLENVFIAKLTYRFRK</sequence>
<evidence type="ECO:0000313" key="5">
    <source>
        <dbReference type="Proteomes" id="UP000576082"/>
    </source>
</evidence>
<feature type="domain" description="DUF5916" evidence="3">
    <location>
        <begin position="263"/>
        <end position="880"/>
    </location>
</feature>
<reference evidence="4 5" key="1">
    <citation type="submission" date="2020-04" db="EMBL/GenBank/DDBJ databases">
        <title>Flammeovirga sp. SR4, a novel species isolated from seawater.</title>
        <authorList>
            <person name="Wang X."/>
        </authorList>
    </citation>
    <scope>NUCLEOTIDE SEQUENCE [LARGE SCALE GENOMIC DNA]</scope>
    <source>
        <strain evidence="4 5">ATCC 23126</strain>
    </source>
</reference>
<evidence type="ECO:0000313" key="4">
    <source>
        <dbReference type="EMBL" id="NME70409.1"/>
    </source>
</evidence>
<accession>A0A7X9XB93</accession>
<gene>
    <name evidence="4" type="ORF">HHU12_20710</name>
</gene>
<dbReference type="Gene3D" id="2.60.40.1190">
    <property type="match status" value="1"/>
</dbReference>
<keyword evidence="5" id="KW-1185">Reference proteome</keyword>
<dbReference type="Pfam" id="PF06452">
    <property type="entry name" value="CBM9_1"/>
    <property type="match status" value="1"/>
</dbReference>
<dbReference type="GO" id="GO:0004553">
    <property type="term" value="F:hydrolase activity, hydrolyzing O-glycosyl compounds"/>
    <property type="evidence" value="ECO:0007669"/>
    <property type="project" value="InterPro"/>
</dbReference>
<dbReference type="CDD" id="cd09618">
    <property type="entry name" value="CBM9_like_2"/>
    <property type="match status" value="1"/>
</dbReference>
<dbReference type="RefSeq" id="WP_169658648.1">
    <property type="nucleotide sequence ID" value="NZ_JABANE010000063.1"/>
</dbReference>
<dbReference type="AlphaFoldDB" id="A0A7X9XB93"/>
<keyword evidence="1" id="KW-0732">Signal</keyword>
<evidence type="ECO:0000259" key="3">
    <source>
        <dbReference type="Pfam" id="PF19313"/>
    </source>
</evidence>
<evidence type="ECO:0000259" key="2">
    <source>
        <dbReference type="Pfam" id="PF06452"/>
    </source>
</evidence>
<dbReference type="InterPro" id="IPR045670">
    <property type="entry name" value="DUF5916"/>
</dbReference>
<proteinExistence type="predicted"/>
<evidence type="ECO:0000256" key="1">
    <source>
        <dbReference type="SAM" id="SignalP"/>
    </source>
</evidence>
<organism evidence="4 5">
    <name type="scientific">Flammeovirga aprica JL-4</name>
    <dbReference type="NCBI Taxonomy" id="694437"/>
    <lineage>
        <taxon>Bacteria</taxon>
        <taxon>Pseudomonadati</taxon>
        <taxon>Bacteroidota</taxon>
        <taxon>Cytophagia</taxon>
        <taxon>Cytophagales</taxon>
        <taxon>Flammeovirgaceae</taxon>
        <taxon>Flammeovirga</taxon>
    </lineage>
</organism>
<dbReference type="Pfam" id="PF19313">
    <property type="entry name" value="DUF5916"/>
    <property type="match status" value="1"/>
</dbReference>
<dbReference type="SUPFAM" id="SSF49344">
    <property type="entry name" value="CBD9-like"/>
    <property type="match status" value="1"/>
</dbReference>
<name>A0A7X9XB93_9BACT</name>
<dbReference type="GO" id="GO:0030246">
    <property type="term" value="F:carbohydrate binding"/>
    <property type="evidence" value="ECO:0007669"/>
    <property type="project" value="InterPro"/>
</dbReference>
<feature type="domain" description="Carbohydrate-binding" evidence="2">
    <location>
        <begin position="47"/>
        <end position="200"/>
    </location>
</feature>
<dbReference type="EMBL" id="JABANE010000063">
    <property type="protein sequence ID" value="NME70409.1"/>
    <property type="molecule type" value="Genomic_DNA"/>
</dbReference>
<dbReference type="GO" id="GO:0016052">
    <property type="term" value="P:carbohydrate catabolic process"/>
    <property type="evidence" value="ECO:0007669"/>
    <property type="project" value="InterPro"/>
</dbReference>
<feature type="signal peptide" evidence="1">
    <location>
        <begin position="1"/>
        <end position="22"/>
    </location>
</feature>
<feature type="chain" id="PRO_5030753881" evidence="1">
    <location>
        <begin position="23"/>
        <end position="884"/>
    </location>
</feature>
<comment type="caution">
    <text evidence="4">The sequence shown here is derived from an EMBL/GenBank/DDBJ whole genome shotgun (WGS) entry which is preliminary data.</text>
</comment>